<dbReference type="InterPro" id="IPR001750">
    <property type="entry name" value="ND/Mrp_TM"/>
</dbReference>
<feature type="domain" description="NADH:quinone oxidoreductase/Mrp antiporter transmembrane" evidence="9">
    <location>
        <begin position="129"/>
        <end position="421"/>
    </location>
</feature>
<feature type="transmembrane region" description="Helical" evidence="8">
    <location>
        <begin position="35"/>
        <end position="54"/>
    </location>
</feature>
<feature type="transmembrane region" description="Helical" evidence="8">
    <location>
        <begin position="457"/>
        <end position="477"/>
    </location>
</feature>
<evidence type="ECO:0000256" key="7">
    <source>
        <dbReference type="RuleBase" id="RU000320"/>
    </source>
</evidence>
<feature type="transmembrane region" description="Helical" evidence="8">
    <location>
        <begin position="414"/>
        <end position="436"/>
    </location>
</feature>
<dbReference type="GO" id="GO:0008137">
    <property type="term" value="F:NADH dehydrogenase (ubiquinone) activity"/>
    <property type="evidence" value="ECO:0007669"/>
    <property type="project" value="InterPro"/>
</dbReference>
<feature type="transmembrane region" description="Helical" evidence="8">
    <location>
        <begin position="376"/>
        <end position="394"/>
    </location>
</feature>
<comment type="subcellular location">
    <subcellularLocation>
        <location evidence="1">Cell membrane</location>
        <topology evidence="1">Multi-pass membrane protein</topology>
    </subcellularLocation>
    <subcellularLocation>
        <location evidence="7">Membrane</location>
        <topology evidence="7">Multi-pass membrane protein</topology>
    </subcellularLocation>
</comment>
<feature type="transmembrane region" description="Helical" evidence="8">
    <location>
        <begin position="83"/>
        <end position="102"/>
    </location>
</feature>
<feature type="transmembrane region" description="Helical" evidence="8">
    <location>
        <begin position="161"/>
        <end position="186"/>
    </location>
</feature>
<dbReference type="Pfam" id="PF00361">
    <property type="entry name" value="Proton_antipo_M"/>
    <property type="match status" value="1"/>
</dbReference>
<evidence type="ECO:0000256" key="3">
    <source>
        <dbReference type="ARBA" id="ARBA00022475"/>
    </source>
</evidence>
<dbReference type="AlphaFoldDB" id="A0A432ZF37"/>
<feature type="transmembrane region" description="Helical" evidence="8">
    <location>
        <begin position="6"/>
        <end position="23"/>
    </location>
</feature>
<keyword evidence="6 8" id="KW-0472">Membrane</keyword>
<evidence type="ECO:0000256" key="5">
    <source>
        <dbReference type="ARBA" id="ARBA00022989"/>
    </source>
</evidence>
<keyword evidence="5 8" id="KW-1133">Transmembrane helix</keyword>
<evidence type="ECO:0000256" key="2">
    <source>
        <dbReference type="ARBA" id="ARBA00005346"/>
    </source>
</evidence>
<evidence type="ECO:0000313" key="10">
    <source>
        <dbReference type="EMBL" id="RUO76568.1"/>
    </source>
</evidence>
<protein>
    <submittedName>
        <fullName evidence="10">Monovalent cation/H+ antiporter subunit D</fullName>
    </submittedName>
</protein>
<dbReference type="GO" id="GO:0042773">
    <property type="term" value="P:ATP synthesis coupled electron transport"/>
    <property type="evidence" value="ECO:0007669"/>
    <property type="project" value="InterPro"/>
</dbReference>
<dbReference type="Proteomes" id="UP000287996">
    <property type="component" value="Unassembled WGS sequence"/>
</dbReference>
<sequence>MISQHLAILPILIPLFTALLQLLPWGDRPQPIRRALGLAATLLNIVVVLSLLQQVSTKSIIVYALGDWQAPFGIVLMVDQLNALMVTITALLAFPVLLYGCYAEDNLGSHFQALFQFQLMGIFGAFLTGDLFNLFVFFEVLLISSYALLMHGGGKWRIRACLHYVLLNLTGSALFLISLGVIYGATGTLNMADLSQQMSTLQGDRAALAYAGGMLLLVVFGLKSAILPLHFWLPQAYSTTSGVAAALFAIMTKVGIYAIIRVFTLIYGAEAGSLSGIGHDWIWPLGMLTLAAGALGVLAARDLRLLIAYLVVISVGTMLASFSFATVETTSATLFYMVHSTFITGALFLLADIVAFERGKTASRIVSGRRLAHHGLLSVAFLLAAITIIGIPPLSGFVAKLFILAAPQMDTQGFWLWAFILPTTLTILVTVSRAGSKMFWHTLAGKPGDQRTPRGKLVAMFMLLAVSIAMTLFAQPIKDYTDATAKQLSDIAHYRQAVLRPELGGNHVD</sequence>
<dbReference type="PANTHER" id="PTHR42703:SF1">
    <property type="entry name" value="NA(+)_H(+) ANTIPORTER SUBUNIT D1"/>
    <property type="match status" value="1"/>
</dbReference>
<dbReference type="PRINTS" id="PR01437">
    <property type="entry name" value="NUOXDRDTASE4"/>
</dbReference>
<name>A0A432ZF37_9GAMM</name>
<evidence type="ECO:0000256" key="6">
    <source>
        <dbReference type="ARBA" id="ARBA00023136"/>
    </source>
</evidence>
<comment type="similarity">
    <text evidence="2">Belongs to the CPA3 antiporters (TC 2.A.63) subunit D family.</text>
</comment>
<keyword evidence="4 7" id="KW-0812">Transmembrane</keyword>
<feature type="transmembrane region" description="Helical" evidence="8">
    <location>
        <begin position="306"/>
        <end position="327"/>
    </location>
</feature>
<comment type="caution">
    <text evidence="10">The sequence shown here is derived from an EMBL/GenBank/DDBJ whole genome shotgun (WGS) entry which is preliminary data.</text>
</comment>
<dbReference type="GO" id="GO:0005886">
    <property type="term" value="C:plasma membrane"/>
    <property type="evidence" value="ECO:0007669"/>
    <property type="project" value="UniProtKB-SubCell"/>
</dbReference>
<organism evidence="10 11">
    <name type="scientific">Idiomarina tyrosinivorans</name>
    <dbReference type="NCBI Taxonomy" id="1445662"/>
    <lineage>
        <taxon>Bacteria</taxon>
        <taxon>Pseudomonadati</taxon>
        <taxon>Pseudomonadota</taxon>
        <taxon>Gammaproteobacteria</taxon>
        <taxon>Alteromonadales</taxon>
        <taxon>Idiomarinaceae</taxon>
        <taxon>Idiomarina</taxon>
    </lineage>
</organism>
<feature type="transmembrane region" description="Helical" evidence="8">
    <location>
        <begin position="333"/>
        <end position="355"/>
    </location>
</feature>
<evidence type="ECO:0000256" key="4">
    <source>
        <dbReference type="ARBA" id="ARBA00022692"/>
    </source>
</evidence>
<feature type="transmembrane region" description="Helical" evidence="8">
    <location>
        <begin position="281"/>
        <end position="299"/>
    </location>
</feature>
<evidence type="ECO:0000256" key="1">
    <source>
        <dbReference type="ARBA" id="ARBA00004651"/>
    </source>
</evidence>
<reference evidence="10 11" key="1">
    <citation type="journal article" date="2011" name="Front. Microbiol.">
        <title>Genomic signatures of strain selection and enhancement in Bacillus atrophaeus var. globigii, a historical biowarfare simulant.</title>
        <authorList>
            <person name="Gibbons H.S."/>
            <person name="Broomall S.M."/>
            <person name="McNew L.A."/>
            <person name="Daligault H."/>
            <person name="Chapman C."/>
            <person name="Bruce D."/>
            <person name="Karavis M."/>
            <person name="Krepps M."/>
            <person name="McGregor P.A."/>
            <person name="Hong C."/>
            <person name="Park K.H."/>
            <person name="Akmal A."/>
            <person name="Feldman A."/>
            <person name="Lin J.S."/>
            <person name="Chang W.E."/>
            <person name="Higgs B.W."/>
            <person name="Demirev P."/>
            <person name="Lindquist J."/>
            <person name="Liem A."/>
            <person name="Fochler E."/>
            <person name="Read T.D."/>
            <person name="Tapia R."/>
            <person name="Johnson S."/>
            <person name="Bishop-Lilly K.A."/>
            <person name="Detter C."/>
            <person name="Han C."/>
            <person name="Sozhamannan S."/>
            <person name="Rosenzweig C.N."/>
            <person name="Skowronski E.W."/>
        </authorList>
    </citation>
    <scope>NUCLEOTIDE SEQUENCE [LARGE SCALE GENOMIC DNA]</scope>
    <source>
        <strain evidence="10 11">CC-PW-9</strain>
    </source>
</reference>
<evidence type="ECO:0000256" key="8">
    <source>
        <dbReference type="SAM" id="Phobius"/>
    </source>
</evidence>
<accession>A0A432ZF37</accession>
<evidence type="ECO:0000259" key="9">
    <source>
        <dbReference type="Pfam" id="PF00361"/>
    </source>
</evidence>
<dbReference type="EMBL" id="PIQH01000014">
    <property type="protein sequence ID" value="RUO76568.1"/>
    <property type="molecule type" value="Genomic_DNA"/>
</dbReference>
<keyword evidence="3" id="KW-1003">Cell membrane</keyword>
<dbReference type="NCBIfam" id="NF009309">
    <property type="entry name" value="PRK12666.1"/>
    <property type="match status" value="1"/>
</dbReference>
<feature type="transmembrane region" description="Helical" evidence="8">
    <location>
        <begin position="206"/>
        <end position="233"/>
    </location>
</feature>
<evidence type="ECO:0000313" key="11">
    <source>
        <dbReference type="Proteomes" id="UP000287996"/>
    </source>
</evidence>
<dbReference type="RefSeq" id="WP_126842762.1">
    <property type="nucleotide sequence ID" value="NZ_PIQH01000014.1"/>
</dbReference>
<dbReference type="OrthoDB" id="9768329at2"/>
<dbReference type="PANTHER" id="PTHR42703">
    <property type="entry name" value="NADH DEHYDROGENASE"/>
    <property type="match status" value="1"/>
</dbReference>
<keyword evidence="11" id="KW-1185">Reference proteome</keyword>
<feature type="transmembrane region" description="Helical" evidence="8">
    <location>
        <begin position="122"/>
        <end position="149"/>
    </location>
</feature>
<proteinExistence type="inferred from homology"/>
<dbReference type="InterPro" id="IPR003918">
    <property type="entry name" value="NADH_UbQ_OxRdtase"/>
</dbReference>
<dbReference type="InterPro" id="IPR050586">
    <property type="entry name" value="CPA3_Na-H_Antiporter_D"/>
</dbReference>
<feature type="transmembrane region" description="Helical" evidence="8">
    <location>
        <begin position="245"/>
        <end position="269"/>
    </location>
</feature>
<gene>
    <name evidence="10" type="ORF">CWI84_11645</name>
</gene>